<evidence type="ECO:0000256" key="1">
    <source>
        <dbReference type="ARBA" id="ARBA00000085"/>
    </source>
</evidence>
<keyword evidence="14" id="KW-1185">Reference proteome</keyword>
<sequence>MNTNRFWSSYRVRLPLSLSVSAILTAFCLALALGGQTLVNLRADQGRNASMLAHAWSEMLVQALRTEDVWLAYALLRGPEGAANFDAIWILVDVSGRIFASNRPRRYRLDQPLREALPWLEATPGQVETLEWVQGNQAEAQRLLRLPLFSDGTPVGELIALLSDTPYLPRFREILIGGILVTGAVLALLVPLGWLWGRRLVAPLIQLSQCMGRVGKEDPRRLHCTLPGDDSEIGQLGRQFAAMVAALAEQEALKERMLQTERLAAIGRVAAGVAHEVNNPLGGMLMAIDTYRQAQRPDARTARLLDLLERALSQIQGVVSALLVEARADPRPLTARDLDDVRTLAQPRLAKSGVRLIWHNAFDVATTLPAAPVRQLLLNLLLNAIEAARDGGVVQVRLLSKGDRLRLWVRNRGRPIPPDRLAQLFEPYPATPSARSGLGLWICYQIVSQLGGTIEVASKGELTTFHVSLPLDQSVGGEGP</sequence>
<evidence type="ECO:0000256" key="2">
    <source>
        <dbReference type="ARBA" id="ARBA00004370"/>
    </source>
</evidence>
<evidence type="ECO:0000256" key="4">
    <source>
        <dbReference type="ARBA" id="ARBA00022553"/>
    </source>
</evidence>
<keyword evidence="10" id="KW-0472">Membrane</keyword>
<dbReference type="GO" id="GO:0016020">
    <property type="term" value="C:membrane"/>
    <property type="evidence" value="ECO:0007669"/>
    <property type="project" value="UniProtKB-SubCell"/>
</dbReference>
<feature type="domain" description="HAMP" evidence="12">
    <location>
        <begin position="198"/>
        <end position="252"/>
    </location>
</feature>
<evidence type="ECO:0000313" key="14">
    <source>
        <dbReference type="Proteomes" id="UP000426424"/>
    </source>
</evidence>
<dbReference type="KEGG" id="ttp:E6P07_03990"/>
<dbReference type="InterPro" id="IPR036097">
    <property type="entry name" value="HisK_dim/P_sf"/>
</dbReference>
<dbReference type="Pfam" id="PF00512">
    <property type="entry name" value="HisKA"/>
    <property type="match status" value="1"/>
</dbReference>
<dbReference type="EMBL" id="CP039268">
    <property type="protein sequence ID" value="QGU32221.1"/>
    <property type="molecule type" value="Genomic_DNA"/>
</dbReference>
<keyword evidence="10" id="KW-1133">Transmembrane helix</keyword>
<dbReference type="InterPro" id="IPR036890">
    <property type="entry name" value="HATPase_C_sf"/>
</dbReference>
<evidence type="ECO:0000259" key="12">
    <source>
        <dbReference type="PROSITE" id="PS50885"/>
    </source>
</evidence>
<evidence type="ECO:0000256" key="9">
    <source>
        <dbReference type="ARBA" id="ARBA00023012"/>
    </source>
</evidence>
<dbReference type="Gene3D" id="3.30.565.10">
    <property type="entry name" value="Histidine kinase-like ATPase, C-terminal domain"/>
    <property type="match status" value="1"/>
</dbReference>
<dbReference type="SUPFAM" id="SSF55874">
    <property type="entry name" value="ATPase domain of HSP90 chaperone/DNA topoisomerase II/histidine kinase"/>
    <property type="match status" value="1"/>
</dbReference>
<keyword evidence="4" id="KW-0597">Phosphoprotein</keyword>
<evidence type="ECO:0000256" key="7">
    <source>
        <dbReference type="ARBA" id="ARBA00022777"/>
    </source>
</evidence>
<dbReference type="PANTHER" id="PTHR43065:SF10">
    <property type="entry name" value="PEROXIDE STRESS-ACTIVATED HISTIDINE KINASE MAK3"/>
    <property type="match status" value="1"/>
</dbReference>
<dbReference type="CDD" id="cd00082">
    <property type="entry name" value="HisKA"/>
    <property type="match status" value="1"/>
</dbReference>
<dbReference type="RefSeq" id="WP_153974420.1">
    <property type="nucleotide sequence ID" value="NZ_CP039268.1"/>
</dbReference>
<dbReference type="InterPro" id="IPR003660">
    <property type="entry name" value="HAMP_dom"/>
</dbReference>
<feature type="domain" description="Histidine kinase" evidence="11">
    <location>
        <begin position="272"/>
        <end position="473"/>
    </location>
</feature>
<protein>
    <recommendedName>
        <fullName evidence="3">histidine kinase</fullName>
        <ecNumber evidence="3">2.7.13.3</ecNumber>
    </recommendedName>
</protein>
<evidence type="ECO:0000259" key="11">
    <source>
        <dbReference type="PROSITE" id="PS50109"/>
    </source>
</evidence>
<dbReference type="InterPro" id="IPR004358">
    <property type="entry name" value="Sig_transdc_His_kin-like_C"/>
</dbReference>
<dbReference type="PANTHER" id="PTHR43065">
    <property type="entry name" value="SENSOR HISTIDINE KINASE"/>
    <property type="match status" value="1"/>
</dbReference>
<dbReference type="InterPro" id="IPR003661">
    <property type="entry name" value="HisK_dim/P_dom"/>
</dbReference>
<keyword evidence="10" id="KW-0812">Transmembrane</keyword>
<keyword evidence="7" id="KW-0418">Kinase</keyword>
<proteinExistence type="predicted"/>
<comment type="subcellular location">
    <subcellularLocation>
        <location evidence="2">Membrane</location>
    </subcellularLocation>
</comment>
<reference evidence="13 14" key="1">
    <citation type="submission" date="2019-12" db="EMBL/GenBank/DDBJ databases">
        <title>The complete genome of the thermophilic, anoxygenic phototrophic gammaproteobacterium Thermochromatium tepidum.</title>
        <authorList>
            <person name="Sattley W.M."/>
            <person name="Swingley W.D."/>
            <person name="Burchell B.M."/>
            <person name="Gurbani S.A."/>
            <person name="Kujawa C.M."/>
            <person name="Nuccio D.A."/>
            <person name="Schladweiler J."/>
            <person name="Shaffer K.N."/>
            <person name="Stokes L.M."/>
            <person name="Touchman J.W."/>
            <person name="Blankenship R.E."/>
            <person name="Madigan M.T."/>
        </authorList>
    </citation>
    <scope>NUCLEOTIDE SEQUENCE [LARGE SCALE GENOMIC DNA]</scope>
    <source>
        <strain evidence="13 14">ATCC 43061</strain>
    </source>
</reference>
<dbReference type="Proteomes" id="UP000426424">
    <property type="component" value="Chromosome"/>
</dbReference>
<dbReference type="SMART" id="SM00388">
    <property type="entry name" value="HisKA"/>
    <property type="match status" value="1"/>
</dbReference>
<dbReference type="Gene3D" id="1.10.287.130">
    <property type="match status" value="1"/>
</dbReference>
<evidence type="ECO:0000256" key="10">
    <source>
        <dbReference type="SAM" id="Phobius"/>
    </source>
</evidence>
<feature type="transmembrane region" description="Helical" evidence="10">
    <location>
        <begin position="174"/>
        <end position="196"/>
    </location>
</feature>
<dbReference type="PROSITE" id="PS50109">
    <property type="entry name" value="HIS_KIN"/>
    <property type="match status" value="1"/>
</dbReference>
<evidence type="ECO:0000256" key="5">
    <source>
        <dbReference type="ARBA" id="ARBA00022679"/>
    </source>
</evidence>
<organism evidence="13 14">
    <name type="scientific">Thermochromatium tepidum ATCC 43061</name>
    <dbReference type="NCBI Taxonomy" id="316276"/>
    <lineage>
        <taxon>Bacteria</taxon>
        <taxon>Pseudomonadati</taxon>
        <taxon>Pseudomonadota</taxon>
        <taxon>Gammaproteobacteria</taxon>
        <taxon>Chromatiales</taxon>
        <taxon>Chromatiaceae</taxon>
        <taxon>Thermochromatium</taxon>
    </lineage>
</organism>
<dbReference type="Gene3D" id="6.10.340.10">
    <property type="match status" value="1"/>
</dbReference>
<dbReference type="Pfam" id="PF02518">
    <property type="entry name" value="HATPase_c"/>
    <property type="match status" value="1"/>
</dbReference>
<evidence type="ECO:0000256" key="6">
    <source>
        <dbReference type="ARBA" id="ARBA00022741"/>
    </source>
</evidence>
<dbReference type="SMART" id="SM00387">
    <property type="entry name" value="HATPase_c"/>
    <property type="match status" value="1"/>
</dbReference>
<dbReference type="OrthoDB" id="2521613at2"/>
<dbReference type="GO" id="GO:0005524">
    <property type="term" value="F:ATP binding"/>
    <property type="evidence" value="ECO:0007669"/>
    <property type="project" value="UniProtKB-KW"/>
</dbReference>
<name>A0A6I6DXC9_THETI</name>
<keyword evidence="6" id="KW-0547">Nucleotide-binding</keyword>
<dbReference type="InterPro" id="IPR003594">
    <property type="entry name" value="HATPase_dom"/>
</dbReference>
<accession>A0A6I6DXC9</accession>
<dbReference type="PRINTS" id="PR00344">
    <property type="entry name" value="BCTRLSENSOR"/>
</dbReference>
<dbReference type="InterPro" id="IPR005467">
    <property type="entry name" value="His_kinase_dom"/>
</dbReference>
<keyword evidence="8" id="KW-0067">ATP-binding</keyword>
<comment type="catalytic activity">
    <reaction evidence="1">
        <text>ATP + protein L-histidine = ADP + protein N-phospho-L-histidine.</text>
        <dbReference type="EC" id="2.7.13.3"/>
    </reaction>
</comment>
<dbReference type="AlphaFoldDB" id="A0A6I6DXC9"/>
<dbReference type="GO" id="GO:0000155">
    <property type="term" value="F:phosphorelay sensor kinase activity"/>
    <property type="evidence" value="ECO:0007669"/>
    <property type="project" value="InterPro"/>
</dbReference>
<gene>
    <name evidence="13" type="ORF">E6P07_03990</name>
</gene>
<dbReference type="EC" id="2.7.13.3" evidence="3"/>
<keyword evidence="5" id="KW-0808">Transferase</keyword>
<keyword evidence="9" id="KW-0902">Two-component regulatory system</keyword>
<dbReference type="SMART" id="SM00304">
    <property type="entry name" value="HAMP"/>
    <property type="match status" value="1"/>
</dbReference>
<evidence type="ECO:0000256" key="3">
    <source>
        <dbReference type="ARBA" id="ARBA00012438"/>
    </source>
</evidence>
<dbReference type="SUPFAM" id="SSF47384">
    <property type="entry name" value="Homodimeric domain of signal transducing histidine kinase"/>
    <property type="match status" value="1"/>
</dbReference>
<dbReference type="PROSITE" id="PS50885">
    <property type="entry name" value="HAMP"/>
    <property type="match status" value="1"/>
</dbReference>
<evidence type="ECO:0000256" key="8">
    <source>
        <dbReference type="ARBA" id="ARBA00022840"/>
    </source>
</evidence>
<evidence type="ECO:0000313" key="13">
    <source>
        <dbReference type="EMBL" id="QGU32221.1"/>
    </source>
</evidence>